<proteinExistence type="predicted"/>
<dbReference type="Proteomes" id="UP000054683">
    <property type="component" value="Unassembled WGS sequence"/>
</dbReference>
<organism evidence="1 2">
    <name type="scientific">Caballeronia udeis</name>
    <dbReference type="NCBI Taxonomy" id="1232866"/>
    <lineage>
        <taxon>Bacteria</taxon>
        <taxon>Pseudomonadati</taxon>
        <taxon>Pseudomonadota</taxon>
        <taxon>Betaproteobacteria</taxon>
        <taxon>Burkholderiales</taxon>
        <taxon>Burkholderiaceae</taxon>
        <taxon>Caballeronia</taxon>
    </lineage>
</organism>
<name>A0A158K0R0_9BURK</name>
<evidence type="ECO:0000313" key="2">
    <source>
        <dbReference type="Proteomes" id="UP000054683"/>
    </source>
</evidence>
<evidence type="ECO:0000313" key="1">
    <source>
        <dbReference type="EMBL" id="SAL74303.1"/>
    </source>
</evidence>
<dbReference type="RefSeq" id="WP_062093137.1">
    <property type="nucleotide sequence ID" value="NZ_FCOK02000152.1"/>
</dbReference>
<dbReference type="AlphaFoldDB" id="A0A158K0R0"/>
<dbReference type="EMBL" id="FCOK02000152">
    <property type="protein sequence ID" value="SAL74303.1"/>
    <property type="molecule type" value="Genomic_DNA"/>
</dbReference>
<protein>
    <submittedName>
        <fullName evidence="1">Uncharacterized protein</fullName>
    </submittedName>
</protein>
<accession>A0A158K0R0</accession>
<reference evidence="1 2" key="1">
    <citation type="submission" date="2016-01" db="EMBL/GenBank/DDBJ databases">
        <authorList>
            <person name="Oliw E.H."/>
        </authorList>
    </citation>
    <scope>NUCLEOTIDE SEQUENCE [LARGE SCALE GENOMIC DNA]</scope>
    <source>
        <strain evidence="1">LMG 27134</strain>
    </source>
</reference>
<sequence length="177" mass="20002">MSAQLVERWEGAAKGGRYQIDVLRFEPRPGREFFDIRLMRDAKQYGSTVARSPAEARDRVQHAVDWALSYGPAPYKRTYRDAKLAPVVRDSEPLLTAQANRFELAARLALFLVARTGDRLAKWQGTLLAAEQRALFGRFFGKGTLTIDGTRERIKHTVTRSFGMGREVTADVAWSDL</sequence>
<gene>
    <name evidence="1" type="ORF">AWB69_09164</name>
</gene>
<dbReference type="OrthoDB" id="9001917at2"/>